<name>A0A098THR5_9CYAN</name>
<dbReference type="RefSeq" id="WP_036536202.1">
    <property type="nucleotide sequence ID" value="NZ_JJML01000061.1"/>
</dbReference>
<evidence type="ECO:0008006" key="3">
    <source>
        <dbReference type="Google" id="ProtNLM"/>
    </source>
</evidence>
<dbReference type="Gene3D" id="3.30.530.20">
    <property type="match status" value="1"/>
</dbReference>
<dbReference type="Proteomes" id="UP000030170">
    <property type="component" value="Unassembled WGS sequence"/>
</dbReference>
<sequence>MRISADTYLPFPPSLVYATFRDRLVEVVAMMPNIERFKLVSRQQDDDRVSLICEWQGSGEIPAIARMVLSETMLLWTEFTTWDQSTLTTEWRIQTHAFPEAVICSGINRFLVDNGGTRIENRGELTIDPLHLKGIPSIFTGMVARTVEDLLGKRIGPNLLRMAEGVQRYLEQHPQG</sequence>
<proteinExistence type="predicted"/>
<dbReference type="AlphaFoldDB" id="A0A098THR5"/>
<reference evidence="1 2" key="1">
    <citation type="journal article" date="2014" name="Mol. Ecol.">
        <title>Evolution of Synechococcus.</title>
        <authorList>
            <person name="Dvorak P."/>
            <person name="Casamatta D."/>
            <person name="Hasler P."/>
            <person name="Poulickova A."/>
            <person name="Ondrej V."/>
            <person name="Sanges R."/>
        </authorList>
    </citation>
    <scope>NUCLEOTIDE SEQUENCE [LARGE SCALE GENOMIC DNA]</scope>
    <source>
        <strain evidence="1 2">CAUP A 1101</strain>
    </source>
</reference>
<keyword evidence="2" id="KW-1185">Reference proteome</keyword>
<dbReference type="InterPro" id="IPR023393">
    <property type="entry name" value="START-like_dom_sf"/>
</dbReference>
<organism evidence="1 2">
    <name type="scientific">Neosynechococcus sphagnicola sy1</name>
    <dbReference type="NCBI Taxonomy" id="1497020"/>
    <lineage>
        <taxon>Bacteria</taxon>
        <taxon>Bacillati</taxon>
        <taxon>Cyanobacteriota</taxon>
        <taxon>Cyanophyceae</taxon>
        <taxon>Neosynechococcales</taxon>
        <taxon>Neosynechococcaceae</taxon>
        <taxon>Neosynechococcus</taxon>
    </lineage>
</organism>
<accession>A0A098THR5</accession>
<comment type="caution">
    <text evidence="1">The sequence shown here is derived from an EMBL/GenBank/DDBJ whole genome shotgun (WGS) entry which is preliminary data.</text>
</comment>
<dbReference type="OrthoDB" id="459727at2"/>
<gene>
    <name evidence="1" type="ORF">DO97_17010</name>
</gene>
<dbReference type="EMBL" id="JJML01000061">
    <property type="protein sequence ID" value="KGF71634.1"/>
    <property type="molecule type" value="Genomic_DNA"/>
</dbReference>
<protein>
    <recommendedName>
        <fullName evidence="3">Cyclase</fullName>
    </recommendedName>
</protein>
<evidence type="ECO:0000313" key="2">
    <source>
        <dbReference type="Proteomes" id="UP000030170"/>
    </source>
</evidence>
<evidence type="ECO:0000313" key="1">
    <source>
        <dbReference type="EMBL" id="KGF71634.1"/>
    </source>
</evidence>